<protein>
    <submittedName>
        <fullName evidence="1">Uncharacterized protein</fullName>
    </submittedName>
</protein>
<dbReference type="RefSeq" id="WP_146064396.1">
    <property type="nucleotide sequence ID" value="NZ_BBFN01000106.1"/>
</dbReference>
<evidence type="ECO:0000313" key="2">
    <source>
        <dbReference type="Proteomes" id="UP000236736"/>
    </source>
</evidence>
<proteinExistence type="predicted"/>
<keyword evidence="2" id="KW-1185">Reference proteome</keyword>
<evidence type="ECO:0000313" key="1">
    <source>
        <dbReference type="EMBL" id="SEG10970.1"/>
    </source>
</evidence>
<reference evidence="2" key="1">
    <citation type="submission" date="2016-10" db="EMBL/GenBank/DDBJ databases">
        <authorList>
            <person name="Varghese N."/>
            <person name="Submissions S."/>
        </authorList>
    </citation>
    <scope>NUCLEOTIDE SEQUENCE [LARGE SCALE GENOMIC DNA]</scope>
    <source>
        <strain evidence="2">DSM 17298</strain>
    </source>
</reference>
<dbReference type="Proteomes" id="UP000236736">
    <property type="component" value="Unassembled WGS sequence"/>
</dbReference>
<name>A0A1H5XHS4_9BACT</name>
<dbReference type="EMBL" id="FNVR01000013">
    <property type="protein sequence ID" value="SEG10970.1"/>
    <property type="molecule type" value="Genomic_DNA"/>
</dbReference>
<accession>A0A1H5XHS4</accession>
<gene>
    <name evidence="1" type="ORF">SAMN03080598_02525</name>
</gene>
<organism evidence="1 2">
    <name type="scientific">Algoriphagus boritolerans DSM 17298 = JCM 18970</name>
    <dbReference type="NCBI Taxonomy" id="1120964"/>
    <lineage>
        <taxon>Bacteria</taxon>
        <taxon>Pseudomonadati</taxon>
        <taxon>Bacteroidota</taxon>
        <taxon>Cytophagia</taxon>
        <taxon>Cytophagales</taxon>
        <taxon>Cyclobacteriaceae</taxon>
        <taxon>Algoriphagus</taxon>
    </lineage>
</organism>
<dbReference type="OrthoDB" id="9888178at2"/>
<dbReference type="AlphaFoldDB" id="A0A1H5XHS4"/>
<sequence>MERNKGDTEEKPIPILIPEEEAQRFRIALIRLLERIEVQASDQVQLDDIKEVFKLLEHFSKQD</sequence>